<reference evidence="1 2" key="1">
    <citation type="submission" date="2021-05" db="EMBL/GenBank/DDBJ databases">
        <title>Roseococcus sp. XZZS9, whole genome shotgun sequencing project.</title>
        <authorList>
            <person name="Zhao G."/>
            <person name="Shen L."/>
        </authorList>
    </citation>
    <scope>NUCLEOTIDE SEQUENCE [LARGE SCALE GENOMIC DNA]</scope>
    <source>
        <strain evidence="1 2">XZZS9</strain>
    </source>
</reference>
<dbReference type="Proteomes" id="UP000766336">
    <property type="component" value="Unassembled WGS sequence"/>
</dbReference>
<organism evidence="1 2">
    <name type="scientific">Roseococcus pinisoli</name>
    <dbReference type="NCBI Taxonomy" id="2835040"/>
    <lineage>
        <taxon>Bacteria</taxon>
        <taxon>Pseudomonadati</taxon>
        <taxon>Pseudomonadota</taxon>
        <taxon>Alphaproteobacteria</taxon>
        <taxon>Acetobacterales</taxon>
        <taxon>Roseomonadaceae</taxon>
        <taxon>Roseococcus</taxon>
    </lineage>
</organism>
<comment type="caution">
    <text evidence="1">The sequence shown here is derived from an EMBL/GenBank/DDBJ whole genome shotgun (WGS) entry which is preliminary data.</text>
</comment>
<accession>A0ABS5QFD0</accession>
<dbReference type="EMBL" id="JAHCDA010000003">
    <property type="protein sequence ID" value="MBS7812274.1"/>
    <property type="molecule type" value="Genomic_DNA"/>
</dbReference>
<protein>
    <submittedName>
        <fullName evidence="1">Uncharacterized protein</fullName>
    </submittedName>
</protein>
<name>A0ABS5QFD0_9PROT</name>
<keyword evidence="2" id="KW-1185">Reference proteome</keyword>
<sequence length="88" mass="10081">MLVFITKHALTTGIWSFDGEVKQSGNMIRFKGEKDTLHHHYHGEGREWHLTLEAAQKRAEEMRLAKLASLRKSVEKFEGTTFGLVKAL</sequence>
<gene>
    <name evidence="1" type="ORF">KHU32_15095</name>
</gene>
<dbReference type="RefSeq" id="WP_213670982.1">
    <property type="nucleotide sequence ID" value="NZ_JAHCDA010000003.1"/>
</dbReference>
<proteinExistence type="predicted"/>
<evidence type="ECO:0000313" key="1">
    <source>
        <dbReference type="EMBL" id="MBS7812274.1"/>
    </source>
</evidence>
<evidence type="ECO:0000313" key="2">
    <source>
        <dbReference type="Proteomes" id="UP000766336"/>
    </source>
</evidence>